<accession>A0A2J6RZX9</accession>
<dbReference type="AlphaFoldDB" id="A0A2J6RZX9"/>
<keyword evidence="2" id="KW-1185">Reference proteome</keyword>
<evidence type="ECO:0000313" key="2">
    <source>
        <dbReference type="Proteomes" id="UP000235786"/>
    </source>
</evidence>
<sequence>MIGQTRKEVLCELGVLVRRGSYGKLHIVRHRSSTTFRTVSRPPPFRQWSKDFLCLHFCTADAHIPGFVLRNWGGILFYSNPSFLSMDDLIQPIERTGRVECRRPRCGNGKQRAAKKLEINESRRKQNQKQGVPNTRKKYGTRYVRYLQR</sequence>
<organism evidence="1 2">
    <name type="scientific">Hyaloscypha variabilis (strain UAMH 11265 / GT02V1 / F)</name>
    <name type="common">Meliniomyces variabilis</name>
    <dbReference type="NCBI Taxonomy" id="1149755"/>
    <lineage>
        <taxon>Eukaryota</taxon>
        <taxon>Fungi</taxon>
        <taxon>Dikarya</taxon>
        <taxon>Ascomycota</taxon>
        <taxon>Pezizomycotina</taxon>
        <taxon>Leotiomycetes</taxon>
        <taxon>Helotiales</taxon>
        <taxon>Hyaloscyphaceae</taxon>
        <taxon>Hyaloscypha</taxon>
        <taxon>Hyaloscypha variabilis</taxon>
    </lineage>
</organism>
<protein>
    <submittedName>
        <fullName evidence="1">Uncharacterized protein</fullName>
    </submittedName>
</protein>
<dbReference type="EMBL" id="KZ613941">
    <property type="protein sequence ID" value="PMD44064.1"/>
    <property type="molecule type" value="Genomic_DNA"/>
</dbReference>
<gene>
    <name evidence="1" type="ORF">L207DRAFT_271068</name>
</gene>
<proteinExistence type="predicted"/>
<name>A0A2J6RZX9_HYAVF</name>
<evidence type="ECO:0000313" key="1">
    <source>
        <dbReference type="EMBL" id="PMD44064.1"/>
    </source>
</evidence>
<reference evidence="1 2" key="1">
    <citation type="submission" date="2016-04" db="EMBL/GenBank/DDBJ databases">
        <title>A degradative enzymes factory behind the ericoid mycorrhizal symbiosis.</title>
        <authorList>
            <consortium name="DOE Joint Genome Institute"/>
            <person name="Martino E."/>
            <person name="Morin E."/>
            <person name="Grelet G."/>
            <person name="Kuo A."/>
            <person name="Kohler A."/>
            <person name="Daghino S."/>
            <person name="Barry K."/>
            <person name="Choi C."/>
            <person name="Cichocki N."/>
            <person name="Clum A."/>
            <person name="Copeland A."/>
            <person name="Hainaut M."/>
            <person name="Haridas S."/>
            <person name="Labutti K."/>
            <person name="Lindquist E."/>
            <person name="Lipzen A."/>
            <person name="Khouja H.-R."/>
            <person name="Murat C."/>
            <person name="Ohm R."/>
            <person name="Olson A."/>
            <person name="Spatafora J."/>
            <person name="Veneault-Fourrey C."/>
            <person name="Henrissat B."/>
            <person name="Grigoriev I."/>
            <person name="Martin F."/>
            <person name="Perotto S."/>
        </authorList>
    </citation>
    <scope>NUCLEOTIDE SEQUENCE [LARGE SCALE GENOMIC DNA]</scope>
    <source>
        <strain evidence="1 2">F</strain>
    </source>
</reference>
<dbReference type="Proteomes" id="UP000235786">
    <property type="component" value="Unassembled WGS sequence"/>
</dbReference>